<organism evidence="2 3">
    <name type="scientific">Dryococelus australis</name>
    <dbReference type="NCBI Taxonomy" id="614101"/>
    <lineage>
        <taxon>Eukaryota</taxon>
        <taxon>Metazoa</taxon>
        <taxon>Ecdysozoa</taxon>
        <taxon>Arthropoda</taxon>
        <taxon>Hexapoda</taxon>
        <taxon>Insecta</taxon>
        <taxon>Pterygota</taxon>
        <taxon>Neoptera</taxon>
        <taxon>Polyneoptera</taxon>
        <taxon>Phasmatodea</taxon>
        <taxon>Verophasmatodea</taxon>
        <taxon>Anareolatae</taxon>
        <taxon>Phasmatidae</taxon>
        <taxon>Eurycanthinae</taxon>
        <taxon>Dryococelus</taxon>
    </lineage>
</organism>
<gene>
    <name evidence="2" type="ORF">PR048_020830</name>
</gene>
<protein>
    <submittedName>
        <fullName evidence="2">Uncharacterized protein</fullName>
    </submittedName>
</protein>
<evidence type="ECO:0000313" key="3">
    <source>
        <dbReference type="Proteomes" id="UP001159363"/>
    </source>
</evidence>
<reference evidence="2 3" key="1">
    <citation type="submission" date="2023-02" db="EMBL/GenBank/DDBJ databases">
        <title>LHISI_Scaffold_Assembly.</title>
        <authorList>
            <person name="Stuart O.P."/>
            <person name="Cleave R."/>
            <person name="Magrath M.J.L."/>
            <person name="Mikheyev A.S."/>
        </authorList>
    </citation>
    <scope>NUCLEOTIDE SEQUENCE [LARGE SCALE GENOMIC DNA]</scope>
    <source>
        <strain evidence="2">Daus_M_001</strain>
        <tissue evidence="2">Leg muscle</tissue>
    </source>
</reference>
<dbReference type="Proteomes" id="UP001159363">
    <property type="component" value="Chromosome 7"/>
</dbReference>
<name>A0ABQ9GWI4_9NEOP</name>
<feature type="region of interest" description="Disordered" evidence="1">
    <location>
        <begin position="211"/>
        <end position="232"/>
    </location>
</feature>
<accession>A0ABQ9GWI4</accession>
<comment type="caution">
    <text evidence="2">The sequence shown here is derived from an EMBL/GenBank/DDBJ whole genome shotgun (WGS) entry which is preliminary data.</text>
</comment>
<keyword evidence="3" id="KW-1185">Reference proteome</keyword>
<evidence type="ECO:0000256" key="1">
    <source>
        <dbReference type="SAM" id="MobiDB-lite"/>
    </source>
</evidence>
<evidence type="ECO:0000313" key="2">
    <source>
        <dbReference type="EMBL" id="KAJ8876385.1"/>
    </source>
</evidence>
<proteinExistence type="predicted"/>
<dbReference type="PANTHER" id="PTHR47326">
    <property type="entry name" value="TRANSPOSABLE ELEMENT TC3 TRANSPOSASE-LIKE PROTEIN"/>
    <property type="match status" value="1"/>
</dbReference>
<dbReference type="PANTHER" id="PTHR47326:SF1">
    <property type="entry name" value="HTH PSQ-TYPE DOMAIN-CONTAINING PROTEIN"/>
    <property type="match status" value="1"/>
</dbReference>
<sequence length="362" mass="41437">MGGGIHTGKGGELSITAHHRGDGWWDTTWQGRGVINHSTPQGRWVTMPLYLFTEQYTTEGIGKVTPAFAWSGNGEKLPSMEPAKIEPTISQMRECVQIAPLHSVHMGNHSLFAGNLGKLAGKEEFEAHYDPRRQNEDKGSCRNSLRLTVYEKMPLKISEALRRRATYFPPAVYVVEETGEDLVCACVEVACACCWLWKRGTFYARRASKPVPRVGSSQHDDRDEAESWSTTDKARKAALDENTFRRVWQKQSVSSRAMGLCVYVGSTTVLRVLHEKCMHLYHVRKFRVLSECDYMPHVTFCEWFRQGNNVRPNFTSTDCTLHRRAHFTRDGRFNRRNSPVWTRANPPHTHLMCNRVRYSVNM</sequence>
<dbReference type="EMBL" id="JARBHB010000008">
    <property type="protein sequence ID" value="KAJ8876385.1"/>
    <property type="molecule type" value="Genomic_DNA"/>
</dbReference>